<accession>A0ABY6GK98</accession>
<gene>
    <name evidence="2" type="ORF">N5W20_03655</name>
</gene>
<organism evidence="2 3">
    <name type="scientific">Candidatus Kirkpatrickella diaphorinae</name>
    <dbReference type="NCBI Taxonomy" id="2984322"/>
    <lineage>
        <taxon>Bacteria</taxon>
        <taxon>Pseudomonadati</taxon>
        <taxon>Pseudomonadota</taxon>
        <taxon>Alphaproteobacteria</taxon>
        <taxon>Acetobacterales</taxon>
        <taxon>Acetobacteraceae</taxon>
        <taxon>Candidatus Kirkpatrickella</taxon>
    </lineage>
</organism>
<dbReference type="EMBL" id="CP107052">
    <property type="protein sequence ID" value="UYH51962.1"/>
    <property type="molecule type" value="Genomic_DNA"/>
</dbReference>
<proteinExistence type="predicted"/>
<dbReference type="Proteomes" id="UP001163831">
    <property type="component" value="Chromosome"/>
</dbReference>
<evidence type="ECO:0000256" key="1">
    <source>
        <dbReference type="SAM" id="SignalP"/>
    </source>
</evidence>
<keyword evidence="3" id="KW-1185">Reference proteome</keyword>
<dbReference type="Gene3D" id="3.90.210.10">
    <property type="entry name" value="Heat-Labile Enterotoxin, subunit A"/>
    <property type="match status" value="1"/>
</dbReference>
<keyword evidence="1" id="KW-0732">Signal</keyword>
<dbReference type="RefSeq" id="WP_319807557.1">
    <property type="nucleotide sequence ID" value="NZ_CP107052.1"/>
</dbReference>
<reference evidence="2" key="1">
    <citation type="submission" date="2022-10" db="EMBL/GenBank/DDBJ databases">
        <title>Candidatus Kirkpatrella diaphorinas gen. nov., sp. nov., an uncultured endosymbiont identified in a population of Diaphorina citri from Hawaii.</title>
        <authorList>
            <person name="Henry E.M."/>
            <person name="Carlson C.R."/>
            <person name="Kuo Y.-W."/>
        </authorList>
    </citation>
    <scope>NUCLEOTIDE SEQUENCE</scope>
    <source>
        <strain evidence="2">CADCRV1</strain>
    </source>
</reference>
<evidence type="ECO:0008006" key="4">
    <source>
        <dbReference type="Google" id="ProtNLM"/>
    </source>
</evidence>
<feature type="chain" id="PRO_5046015205" description="Pertussis toxin subunit 1" evidence="1">
    <location>
        <begin position="22"/>
        <end position="280"/>
    </location>
</feature>
<evidence type="ECO:0000313" key="2">
    <source>
        <dbReference type="EMBL" id="UYH51962.1"/>
    </source>
</evidence>
<sequence length="280" mass="30790">MKVLAASLLIISTLIVSSGHAEDTQKKLYKISFDPKEKVFAEGFPIAGDDSDFLHFIAGSSIREGRARFIPLFDHLYVVMERAQQIADANPGTPLYVYEVRQTPNFYNVMRSLEFASSAIPDSETTLNIRHVMEAERHSLTYAWAATSSITSDQIAAVYSYGDRHNPHSLVHLADNEDYIFAPAEVNPQPLPVRNETLNNLDVAAEPHGAGYMAAFVANIPCDPQSKRLGTSSLSHQCTPLENLPVKTVYQRTIAKMIAAGILMGSTSGQLWSAPGHDEL</sequence>
<evidence type="ECO:0000313" key="3">
    <source>
        <dbReference type="Proteomes" id="UP001163831"/>
    </source>
</evidence>
<name>A0ABY6GK98_9PROT</name>
<protein>
    <recommendedName>
        <fullName evidence="4">Pertussis toxin subunit 1</fullName>
    </recommendedName>
</protein>
<feature type="signal peptide" evidence="1">
    <location>
        <begin position="1"/>
        <end position="21"/>
    </location>
</feature>
<dbReference type="SUPFAM" id="SSF56399">
    <property type="entry name" value="ADP-ribosylation"/>
    <property type="match status" value="1"/>
</dbReference>